<keyword evidence="1" id="KW-0732">Signal</keyword>
<gene>
    <name evidence="2" type="ORF">MNBD_GAMMA21-2193</name>
</gene>
<dbReference type="SUPFAM" id="SSF53850">
    <property type="entry name" value="Periplasmic binding protein-like II"/>
    <property type="match status" value="1"/>
</dbReference>
<dbReference type="PANTHER" id="PTHR35841">
    <property type="entry name" value="PHOSPHONATES-BINDING PERIPLASMIC PROTEIN"/>
    <property type="match status" value="1"/>
</dbReference>
<sequence length="278" mass="30877">MNSTTHKLLIISILTTVLFTSNSLAVAEDELLMGSVAMDIPAVMYKRLHPLTEYLSKTIGLNVSLKLSPNMKEAINEVATNNVHISYLTPVAYIKAHEKGQARLVAKTITKGQSSFQLMIVVRQDSQIKSVADLDQKRFAFGDPAALLQRAVVVEAGHKLDQFAEVKYLGHYDNIARGVKNGDFDAGILKDTLVPKWQDKGLRVIYASPALPPYNIVVNGELADPLFQKIKSAFLNLNPKNPTHLKIIKSLDKRYTGFARTTDTEYDIVRELVAPFVQ</sequence>
<dbReference type="PANTHER" id="PTHR35841:SF1">
    <property type="entry name" value="PHOSPHONATES-BINDING PERIPLASMIC PROTEIN"/>
    <property type="match status" value="1"/>
</dbReference>
<dbReference type="GO" id="GO:0043190">
    <property type="term" value="C:ATP-binding cassette (ABC) transporter complex"/>
    <property type="evidence" value="ECO:0007669"/>
    <property type="project" value="InterPro"/>
</dbReference>
<reference evidence="2" key="1">
    <citation type="submission" date="2018-06" db="EMBL/GenBank/DDBJ databases">
        <authorList>
            <person name="Zhirakovskaya E."/>
        </authorList>
    </citation>
    <scope>NUCLEOTIDE SEQUENCE</scope>
</reference>
<dbReference type="EMBL" id="UOFR01000060">
    <property type="protein sequence ID" value="VAW98485.1"/>
    <property type="molecule type" value="Genomic_DNA"/>
</dbReference>
<name>A0A3B0ZY12_9ZZZZ</name>
<dbReference type="NCBIfam" id="TIGR01098">
    <property type="entry name" value="3A0109s03R"/>
    <property type="match status" value="1"/>
</dbReference>
<evidence type="ECO:0000313" key="2">
    <source>
        <dbReference type="EMBL" id="VAW98485.1"/>
    </source>
</evidence>
<protein>
    <submittedName>
        <fullName evidence="2">Phosphonate ABC transporter phosphate-binding periplasmic component (TC 3.A.1.9.1)</fullName>
    </submittedName>
</protein>
<dbReference type="InterPro" id="IPR005770">
    <property type="entry name" value="PhnD"/>
</dbReference>
<organism evidence="2">
    <name type="scientific">hydrothermal vent metagenome</name>
    <dbReference type="NCBI Taxonomy" id="652676"/>
    <lineage>
        <taxon>unclassified sequences</taxon>
        <taxon>metagenomes</taxon>
        <taxon>ecological metagenomes</taxon>
    </lineage>
</organism>
<dbReference type="Pfam" id="PF12974">
    <property type="entry name" value="Phosphonate-bd"/>
    <property type="match status" value="1"/>
</dbReference>
<proteinExistence type="predicted"/>
<dbReference type="Gene3D" id="3.40.190.10">
    <property type="entry name" value="Periplasmic binding protein-like II"/>
    <property type="match status" value="2"/>
</dbReference>
<evidence type="ECO:0000256" key="1">
    <source>
        <dbReference type="ARBA" id="ARBA00022729"/>
    </source>
</evidence>
<dbReference type="AlphaFoldDB" id="A0A3B0ZY12"/>
<accession>A0A3B0ZY12</accession>
<dbReference type="GO" id="GO:0055085">
    <property type="term" value="P:transmembrane transport"/>
    <property type="evidence" value="ECO:0007669"/>
    <property type="project" value="InterPro"/>
</dbReference>